<evidence type="ECO:0000313" key="1">
    <source>
        <dbReference type="EMBL" id="XBH24166.1"/>
    </source>
</evidence>
<accession>A0AAU7E2T3</accession>
<organism evidence="1">
    <name type="scientific">Rousettus bat calicivirus</name>
    <dbReference type="NCBI Taxonomy" id="3141901"/>
    <lineage>
        <taxon>Viruses</taxon>
        <taxon>Riboviria</taxon>
        <taxon>Orthornavirae</taxon>
        <taxon>Pisuviricota</taxon>
        <taxon>Pisoniviricetes</taxon>
        <taxon>Picornavirales</taxon>
        <taxon>Caliciviridae</taxon>
    </lineage>
</organism>
<sequence length="159" mass="16635">MSWSTGAMMAAGATGDLFSGLTSGISNLATLPSQIALNNASADLLRQQKSLERKSFDVWMANSTPVARFKNNLAAGLDVVSSQQLAGIPVTRWQGGRIAPLFSSRPNTSLSSSHSFAQWQAVANTFSKGVNNSLTSSVKPAGFQPGVFVEGLPSRTSSA</sequence>
<name>A0AAU7E2T3_9CALI</name>
<proteinExistence type="predicted"/>
<dbReference type="EMBL" id="PP712006">
    <property type="protein sequence ID" value="XBH24166.1"/>
    <property type="molecule type" value="Genomic_RNA"/>
</dbReference>
<reference evidence="1" key="2">
    <citation type="submission" date="2024-02" db="EMBL/GenBank/DDBJ databases">
        <authorList>
            <person name="Hu B."/>
        </authorList>
    </citation>
    <scope>NUCLEOTIDE SEQUENCE</scope>
    <source>
        <strain evidence="1">11B/Kenya/BAT2/2015</strain>
    </source>
</reference>
<reference evidence="1" key="1">
    <citation type="journal article" date="2024" name="Microbiome">
        <title>Substantial viral diversity in bats and rodents from East Africa: insights into evolution, recombination, and cocirculation.</title>
        <authorList>
            <person name="Wang D."/>
            <person name="Yang X."/>
            <person name="Ren Z."/>
            <person name="Hu B."/>
            <person name="Zhao H."/>
            <person name="Yang K."/>
            <person name="Shi P."/>
            <person name="Zhang Z."/>
            <person name="Feng Q."/>
            <person name="Nawenja C.V."/>
            <person name="Obanda V."/>
            <person name="Robert K."/>
            <person name="Nalikka B."/>
            <person name="Waruhiu C.N."/>
            <person name="Ochola G.O."/>
            <person name="Onyuok S.O."/>
            <person name="Ochieng H."/>
            <person name="Li B."/>
            <person name="Zhu Y."/>
            <person name="Si H."/>
            <person name="Yin J."/>
            <person name="Kristiansen K."/>
            <person name="Jin X."/>
            <person name="Xu X."/>
            <person name="Xiao M."/>
            <person name="Agwanda B."/>
            <person name="Ommeh S."/>
            <person name="Li J."/>
            <person name="Shi Z.L."/>
        </authorList>
    </citation>
    <scope>NUCLEOTIDE SEQUENCE</scope>
    <source>
        <strain evidence="1">11B/Kenya/BAT2/2015</strain>
    </source>
</reference>
<protein>
    <submittedName>
        <fullName evidence="1">Small basic protein</fullName>
    </submittedName>
</protein>